<gene>
    <name evidence="1" type="ORF">N0V89_001258</name>
</gene>
<sequence>MAPPGPPTIRTAFLSVKPFEPVMVFDTQDQAFWFQDKVRQGRVLLDHSQKWVYLPMPEGLLRVRTAKDGDIAFDFDTPAHAGLFNQSIKGLGRVFQRTADKPKSVSPFSPALVNPNSNPTTPHVGVNHIQPQIDDIDPDNEYLNNLRSPFAHVSSMSDPFPQQSRRHVPFTVASALGRTDYKEEWEPKERRSDAYLAVQVQILDYLNTRAADELTPGQAHFFTENAGTKPHGPSTKQAVELCYFMRSHGFDTYVKLDSRDKKIRLYVANRDTCDRSRDSLYWVCNTCLKANEEDLLNEVF</sequence>
<dbReference type="RefSeq" id="XP_056076893.1">
    <property type="nucleotide sequence ID" value="XM_056210071.1"/>
</dbReference>
<evidence type="ECO:0000313" key="2">
    <source>
        <dbReference type="Proteomes" id="UP001140513"/>
    </source>
</evidence>
<dbReference type="Proteomes" id="UP001140513">
    <property type="component" value="Unassembled WGS sequence"/>
</dbReference>
<evidence type="ECO:0000313" key="1">
    <source>
        <dbReference type="EMBL" id="KAJ4360691.1"/>
    </source>
</evidence>
<accession>A0A9W8XWP2</accession>
<dbReference type="OrthoDB" id="3856336at2759"/>
<reference evidence="1" key="1">
    <citation type="submission" date="2022-10" db="EMBL/GenBank/DDBJ databases">
        <title>Tapping the CABI collections for fungal endophytes: first genome assemblies for Collariella, Neodidymelliopsis, Ascochyta clinopodiicola, Didymella pomorum, Didymosphaeria variabile, Neocosmospora piperis and Neocucurbitaria cava.</title>
        <authorList>
            <person name="Hill R."/>
        </authorList>
    </citation>
    <scope>NUCLEOTIDE SEQUENCE</scope>
    <source>
        <strain evidence="1">IMI 356815</strain>
    </source>
</reference>
<keyword evidence="2" id="KW-1185">Reference proteome</keyword>
<protein>
    <submittedName>
        <fullName evidence="1">Uncharacterized protein</fullName>
    </submittedName>
</protein>
<dbReference type="GeneID" id="80904788"/>
<comment type="caution">
    <text evidence="1">The sequence shown here is derived from an EMBL/GenBank/DDBJ whole genome shotgun (WGS) entry which is preliminary data.</text>
</comment>
<dbReference type="AlphaFoldDB" id="A0A9W8XWP2"/>
<proteinExistence type="predicted"/>
<name>A0A9W8XWP2_9PLEO</name>
<organism evidence="1 2">
    <name type="scientific">Didymosphaeria variabile</name>
    <dbReference type="NCBI Taxonomy" id="1932322"/>
    <lineage>
        <taxon>Eukaryota</taxon>
        <taxon>Fungi</taxon>
        <taxon>Dikarya</taxon>
        <taxon>Ascomycota</taxon>
        <taxon>Pezizomycotina</taxon>
        <taxon>Dothideomycetes</taxon>
        <taxon>Pleosporomycetidae</taxon>
        <taxon>Pleosporales</taxon>
        <taxon>Massarineae</taxon>
        <taxon>Didymosphaeriaceae</taxon>
        <taxon>Didymosphaeria</taxon>
    </lineage>
</organism>
<dbReference type="EMBL" id="JAPEUX010000001">
    <property type="protein sequence ID" value="KAJ4360691.1"/>
    <property type="molecule type" value="Genomic_DNA"/>
</dbReference>